<evidence type="ECO:0000256" key="1">
    <source>
        <dbReference type="ARBA" id="ARBA00005206"/>
    </source>
</evidence>
<proteinExistence type="inferred from homology"/>
<dbReference type="GO" id="GO:0005886">
    <property type="term" value="C:plasma membrane"/>
    <property type="evidence" value="ECO:0007669"/>
    <property type="project" value="TreeGrafter"/>
</dbReference>
<dbReference type="Pfam" id="PF01262">
    <property type="entry name" value="AlaDh_PNT_C"/>
    <property type="match status" value="1"/>
</dbReference>
<evidence type="ECO:0000256" key="4">
    <source>
        <dbReference type="ARBA" id="ARBA00023002"/>
    </source>
</evidence>
<evidence type="ECO:0000256" key="9">
    <source>
        <dbReference type="PIRSR" id="PIRSR000183-3"/>
    </source>
</evidence>
<comment type="catalytic activity">
    <reaction evidence="6">
        <text>L-alanine + NAD(+) + H2O = pyruvate + NH4(+) + NADH + H(+)</text>
        <dbReference type="Rhea" id="RHEA:18405"/>
        <dbReference type="ChEBI" id="CHEBI:15361"/>
        <dbReference type="ChEBI" id="CHEBI:15377"/>
        <dbReference type="ChEBI" id="CHEBI:15378"/>
        <dbReference type="ChEBI" id="CHEBI:28938"/>
        <dbReference type="ChEBI" id="CHEBI:57540"/>
        <dbReference type="ChEBI" id="CHEBI:57945"/>
        <dbReference type="ChEBI" id="CHEBI:57972"/>
        <dbReference type="EC" id="1.4.1.1"/>
    </reaction>
</comment>
<keyword evidence="13" id="KW-1185">Reference proteome</keyword>
<dbReference type="SUPFAM" id="SSF52283">
    <property type="entry name" value="Formate/glycerate dehydrogenase catalytic domain-like"/>
    <property type="match status" value="1"/>
</dbReference>
<dbReference type="CDD" id="cd05305">
    <property type="entry name" value="L-AlaDH"/>
    <property type="match status" value="1"/>
</dbReference>
<dbReference type="PANTHER" id="PTHR42795">
    <property type="entry name" value="ALANINE DEHYDROGENASE"/>
    <property type="match status" value="1"/>
</dbReference>
<name>A0A0A2URA1_9BACI</name>
<dbReference type="SMART" id="SM01003">
    <property type="entry name" value="AlaDh_PNT_N"/>
    <property type="match status" value="1"/>
</dbReference>
<feature type="binding site" evidence="8">
    <location>
        <position position="74"/>
    </location>
    <ligand>
        <name>substrate</name>
    </ligand>
</feature>
<keyword evidence="5 6" id="KW-0520">NAD</keyword>
<dbReference type="InterPro" id="IPR007698">
    <property type="entry name" value="AlaDH/PNT_NAD(H)-bd"/>
</dbReference>
<dbReference type="OrthoDB" id="9804592at2"/>
<gene>
    <name evidence="12" type="ORF">N780_02160</name>
</gene>
<dbReference type="InterPro" id="IPR008141">
    <property type="entry name" value="Ala_DH"/>
</dbReference>
<dbReference type="FunFam" id="3.40.50.720:FF:000049">
    <property type="entry name" value="Alanine dehydrogenase"/>
    <property type="match status" value="1"/>
</dbReference>
<dbReference type="RefSeq" id="WP_036784377.1">
    <property type="nucleotide sequence ID" value="NZ_AVBG01000009.1"/>
</dbReference>
<comment type="similarity">
    <text evidence="2 6">Belongs to the AlaDH/PNT family.</text>
</comment>
<dbReference type="InterPro" id="IPR008142">
    <property type="entry name" value="AlaDH/PNT_CS1"/>
</dbReference>
<feature type="active site" description="Proton donor/acceptor" evidence="7">
    <location>
        <position position="269"/>
    </location>
</feature>
<dbReference type="PANTHER" id="PTHR42795:SF1">
    <property type="entry name" value="ALANINE DEHYDROGENASE"/>
    <property type="match status" value="1"/>
</dbReference>
<dbReference type="InterPro" id="IPR007886">
    <property type="entry name" value="AlaDH/PNT_N"/>
</dbReference>
<feature type="binding site" evidence="9">
    <location>
        <begin position="266"/>
        <end position="269"/>
    </location>
    <ligand>
        <name>NAD(+)</name>
        <dbReference type="ChEBI" id="CHEBI:57540"/>
    </ligand>
</feature>
<dbReference type="SMART" id="SM01002">
    <property type="entry name" value="AlaDh_PNT_C"/>
    <property type="match status" value="1"/>
</dbReference>
<protein>
    <recommendedName>
        <fullName evidence="3 6">Alanine dehydrogenase</fullName>
        <ecNumber evidence="3 6">1.4.1.1</ecNumber>
    </recommendedName>
</protein>
<feature type="domain" description="Alanine dehydrogenase/pyridine nucleotide transhydrogenase N-terminal" evidence="11">
    <location>
        <begin position="4"/>
        <end position="136"/>
    </location>
</feature>
<feature type="binding site" evidence="9">
    <location>
        <position position="197"/>
    </location>
    <ligand>
        <name>NAD(+)</name>
        <dbReference type="ChEBI" id="CHEBI:57540"/>
    </ligand>
</feature>
<comment type="pathway">
    <text evidence="1">Amino-acid degradation; L-alanine degradation via dehydrogenase pathway; NH(3) and pyruvate from L-alanine: step 1/1.</text>
</comment>
<evidence type="ECO:0000313" key="12">
    <source>
        <dbReference type="EMBL" id="KGP90812.1"/>
    </source>
</evidence>
<comment type="caution">
    <text evidence="12">The sequence shown here is derived from an EMBL/GenBank/DDBJ whole genome shotgun (WGS) entry which is preliminary data.</text>
</comment>
<dbReference type="EC" id="1.4.1.1" evidence="3 6"/>
<keyword evidence="4 6" id="KW-0560">Oxidoreductase</keyword>
<evidence type="ECO:0000256" key="2">
    <source>
        <dbReference type="ARBA" id="ARBA00005689"/>
    </source>
</evidence>
<keyword evidence="9" id="KW-0547">Nucleotide-binding</keyword>
<feature type="binding site" evidence="9">
    <location>
        <position position="219"/>
    </location>
    <ligand>
        <name>NAD(+)</name>
        <dbReference type="ChEBI" id="CHEBI:57540"/>
    </ligand>
</feature>
<dbReference type="NCBIfam" id="TIGR00518">
    <property type="entry name" value="alaDH"/>
    <property type="match status" value="1"/>
</dbReference>
<evidence type="ECO:0000256" key="6">
    <source>
        <dbReference type="PIRNR" id="PIRNR000183"/>
    </source>
</evidence>
<dbReference type="SUPFAM" id="SSF51735">
    <property type="entry name" value="NAD(P)-binding Rossmann-fold domains"/>
    <property type="match status" value="1"/>
</dbReference>
<sequence length="372" mass="39655">MKIGVPKEIKNNENRVAMTPAGVMSLKSAGHEVAVEVGAGIGSGFLDEEYVDAGATLVETASEAWSQDMVMKVKEPLKEEFEHFHEGLILFTYLHLAPEPELTKALIDYKVVAIAYETVQAPNGTLPLLTPMSEVAGRMASQIGAQFLEKSKGGMGILLGGIPGVRRGKVTIIGGGVVGTNAAKIAMGLGADVTIIDLSPGRLRELDDIFGSSINTIMSNPLNIARELRTSDLVIGAVLIPGAKAPKLVTEDMVKDMMDGSVIVDVAIDQGGIFETTDRITTHDEPTYEKHGVLHYAVANMPGAVPRTSTIGLTNVTVPYALQLANKGYKKACLDNEALLKGINTLSGFVTYKAVAEAHDLEYCDVHELLNE</sequence>
<reference evidence="12 13" key="1">
    <citation type="submission" date="2013-08" db="EMBL/GenBank/DDBJ databases">
        <title>Genome of Pontibacillus chungwhensis.</title>
        <authorList>
            <person name="Wang Q."/>
            <person name="Wang G."/>
        </authorList>
    </citation>
    <scope>NUCLEOTIDE SEQUENCE [LARGE SCALE GENOMIC DNA]</scope>
    <source>
        <strain evidence="12 13">BH030062</strain>
    </source>
</reference>
<accession>A0A0A2URA1</accession>
<evidence type="ECO:0000256" key="5">
    <source>
        <dbReference type="ARBA" id="ARBA00023027"/>
    </source>
</evidence>
<dbReference type="PROSITE" id="PS00836">
    <property type="entry name" value="ALADH_PNT_1"/>
    <property type="match status" value="1"/>
</dbReference>
<dbReference type="eggNOG" id="COG0686">
    <property type="taxonomic scope" value="Bacteria"/>
</dbReference>
<dbReference type="InterPro" id="IPR008143">
    <property type="entry name" value="Ala_DH/PNT_CS2"/>
</dbReference>
<evidence type="ECO:0000256" key="8">
    <source>
        <dbReference type="PIRSR" id="PIRSR000183-2"/>
    </source>
</evidence>
<dbReference type="Gene3D" id="3.40.50.720">
    <property type="entry name" value="NAD(P)-binding Rossmann-like Domain"/>
    <property type="match status" value="2"/>
</dbReference>
<dbReference type="Proteomes" id="UP000030153">
    <property type="component" value="Unassembled WGS sequence"/>
</dbReference>
<dbReference type="GO" id="GO:0042853">
    <property type="term" value="P:L-alanine catabolic process"/>
    <property type="evidence" value="ECO:0007669"/>
    <property type="project" value="UniProtKB-UniPathway"/>
</dbReference>
<evidence type="ECO:0000259" key="10">
    <source>
        <dbReference type="SMART" id="SM01002"/>
    </source>
</evidence>
<dbReference type="Pfam" id="PF05222">
    <property type="entry name" value="AlaDh_PNT_N"/>
    <property type="match status" value="1"/>
</dbReference>
<dbReference type="EMBL" id="AVBG01000009">
    <property type="protein sequence ID" value="KGP90812.1"/>
    <property type="molecule type" value="Genomic_DNA"/>
</dbReference>
<dbReference type="GO" id="GO:0000286">
    <property type="term" value="F:alanine dehydrogenase activity"/>
    <property type="evidence" value="ECO:0007669"/>
    <property type="project" value="UniProtKB-UniRule"/>
</dbReference>
<dbReference type="InterPro" id="IPR036291">
    <property type="entry name" value="NAD(P)-bd_dom_sf"/>
</dbReference>
<feature type="binding site" evidence="9">
    <location>
        <position position="133"/>
    </location>
    <ligand>
        <name>NAD(+)</name>
        <dbReference type="ChEBI" id="CHEBI:57540"/>
    </ligand>
</feature>
<feature type="binding site" evidence="9">
    <location>
        <begin position="238"/>
        <end position="239"/>
    </location>
    <ligand>
        <name>NAD(+)</name>
        <dbReference type="ChEBI" id="CHEBI:57540"/>
    </ligand>
</feature>
<dbReference type="GO" id="GO:0000166">
    <property type="term" value="F:nucleotide binding"/>
    <property type="evidence" value="ECO:0007669"/>
    <property type="project" value="UniProtKB-KW"/>
</dbReference>
<dbReference type="UniPathway" id="UPA00527">
    <property type="reaction ID" value="UER00585"/>
</dbReference>
<dbReference type="AlphaFoldDB" id="A0A0A2URA1"/>
<organism evidence="12 13">
    <name type="scientific">Pontibacillus chungwhensis BH030062</name>
    <dbReference type="NCBI Taxonomy" id="1385513"/>
    <lineage>
        <taxon>Bacteria</taxon>
        <taxon>Bacillati</taxon>
        <taxon>Bacillota</taxon>
        <taxon>Bacilli</taxon>
        <taxon>Bacillales</taxon>
        <taxon>Bacillaceae</taxon>
        <taxon>Pontibacillus</taxon>
    </lineage>
</organism>
<feature type="binding site" evidence="9">
    <location>
        <begin position="298"/>
        <end position="301"/>
    </location>
    <ligand>
        <name>NAD(+)</name>
        <dbReference type="ChEBI" id="CHEBI:57540"/>
    </ligand>
</feature>
<dbReference type="PROSITE" id="PS00837">
    <property type="entry name" value="ALADH_PNT_2"/>
    <property type="match status" value="1"/>
</dbReference>
<feature type="domain" description="Alanine dehydrogenase/pyridine nucleotide transhydrogenase NAD(H)-binding" evidence="10">
    <location>
        <begin position="148"/>
        <end position="297"/>
    </location>
</feature>
<feature type="binding site" evidence="9">
    <location>
        <position position="202"/>
    </location>
    <ligand>
        <name>NAD(+)</name>
        <dbReference type="ChEBI" id="CHEBI:57540"/>
    </ligand>
</feature>
<evidence type="ECO:0000313" key="13">
    <source>
        <dbReference type="Proteomes" id="UP000030153"/>
    </source>
</evidence>
<evidence type="ECO:0000256" key="3">
    <source>
        <dbReference type="ARBA" id="ARBA00012897"/>
    </source>
</evidence>
<evidence type="ECO:0000259" key="11">
    <source>
        <dbReference type="SMART" id="SM01003"/>
    </source>
</evidence>
<dbReference type="PIRSF" id="PIRSF000183">
    <property type="entry name" value="Alanine_dh"/>
    <property type="match status" value="1"/>
</dbReference>
<feature type="active site" description="Proton donor/acceptor" evidence="7">
    <location>
        <position position="95"/>
    </location>
</feature>
<evidence type="ECO:0000256" key="7">
    <source>
        <dbReference type="PIRSR" id="PIRSR000183-1"/>
    </source>
</evidence>
<dbReference type="STRING" id="1385513.N780_02160"/>
<feature type="binding site" evidence="8">
    <location>
        <position position="15"/>
    </location>
    <ligand>
        <name>substrate</name>
    </ligand>
</feature>
<feature type="binding site" evidence="9">
    <location>
        <position position="279"/>
    </location>
    <ligand>
        <name>NAD(+)</name>
        <dbReference type="ChEBI" id="CHEBI:57540"/>
    </ligand>
</feature>